<name>A0A212LV14_9FIRM</name>
<dbReference type="Pfam" id="PF01206">
    <property type="entry name" value="TusA"/>
    <property type="match status" value="1"/>
</dbReference>
<evidence type="ECO:0000259" key="1">
    <source>
        <dbReference type="PROSITE" id="PS01148"/>
    </source>
</evidence>
<dbReference type="AlphaFoldDB" id="A0A212LV14"/>
<dbReference type="InterPro" id="IPR019870">
    <property type="entry name" value="Se_metab_YedF"/>
</dbReference>
<protein>
    <submittedName>
        <fullName evidence="2">Selenium metabolism protein YedF</fullName>
    </submittedName>
</protein>
<dbReference type="NCBIfam" id="TIGR03527">
    <property type="entry name" value="selenium_YedF"/>
    <property type="match status" value="1"/>
</dbReference>
<sequence length="196" mass="20709">MRQINAIGDACPLPVIKTKKGLDAIESGQLVVLVDNEIAVQNIRRLAEATGCQFDVVQQEGIFQITLLKTAAQPDGSADCSAAVPGKTVVVLSADTMGTGDDELGRILMKGFIFALTQLDTLPDTILLYNTGAKLAVQGASSLEDLLALEKAGAAVLTCGTCLNHLGIAEQLGVGEVTNMYRIVEEMREAGRILRP</sequence>
<organism evidence="2">
    <name type="scientific">uncultured Sporomusa sp</name>
    <dbReference type="NCBI Taxonomy" id="307249"/>
    <lineage>
        <taxon>Bacteria</taxon>
        <taxon>Bacillati</taxon>
        <taxon>Bacillota</taxon>
        <taxon>Negativicutes</taxon>
        <taxon>Selenomonadales</taxon>
        <taxon>Sporomusaceae</taxon>
        <taxon>Sporomusa</taxon>
        <taxon>environmental samples</taxon>
    </lineage>
</organism>
<dbReference type="EMBL" id="FMJE01000003">
    <property type="protein sequence ID" value="SCM81368.1"/>
    <property type="molecule type" value="Genomic_DNA"/>
</dbReference>
<accession>A0A212LV14</accession>
<dbReference type="InterPro" id="IPR001455">
    <property type="entry name" value="TusA-like"/>
</dbReference>
<dbReference type="CDD" id="cd03421">
    <property type="entry name" value="SirA_like_N"/>
    <property type="match status" value="1"/>
</dbReference>
<dbReference type="RefSeq" id="WP_288184411.1">
    <property type="nucleotide sequence ID" value="NZ_LT608335.1"/>
</dbReference>
<evidence type="ECO:0000313" key="2">
    <source>
        <dbReference type="EMBL" id="SCM81368.1"/>
    </source>
</evidence>
<dbReference type="InterPro" id="IPR036868">
    <property type="entry name" value="TusA-like_sf"/>
</dbReference>
<feature type="domain" description="UPF0033" evidence="1">
    <location>
        <begin position="4"/>
        <end position="28"/>
    </location>
</feature>
<proteinExistence type="predicted"/>
<dbReference type="Gene3D" id="3.30.110.40">
    <property type="entry name" value="TusA-like domain"/>
    <property type="match status" value="1"/>
</dbReference>
<dbReference type="InterPro" id="IPR027396">
    <property type="entry name" value="DsrEFH-like"/>
</dbReference>
<dbReference type="PROSITE" id="PS01148">
    <property type="entry name" value="UPF0033"/>
    <property type="match status" value="1"/>
</dbReference>
<dbReference type="SUPFAM" id="SSF75169">
    <property type="entry name" value="DsrEFH-like"/>
    <property type="match status" value="1"/>
</dbReference>
<reference evidence="2" key="1">
    <citation type="submission" date="2016-08" db="EMBL/GenBank/DDBJ databases">
        <authorList>
            <person name="Seilhamer J.J."/>
        </authorList>
    </citation>
    <scope>NUCLEOTIDE SEQUENCE</scope>
    <source>
        <strain evidence="2">86</strain>
    </source>
</reference>
<dbReference type="SUPFAM" id="SSF64307">
    <property type="entry name" value="SirA-like"/>
    <property type="match status" value="1"/>
</dbReference>
<gene>
    <name evidence="2" type="primary">yedF</name>
    <name evidence="2" type="ORF">KL86SPO_31547</name>
</gene>